<evidence type="ECO:0000313" key="3">
    <source>
        <dbReference type="Proteomes" id="UP000095713"/>
    </source>
</evidence>
<feature type="signal peptide" evidence="1">
    <location>
        <begin position="1"/>
        <end position="20"/>
    </location>
</feature>
<reference evidence="2 3" key="1">
    <citation type="submission" date="2016-05" db="EMBL/GenBank/DDBJ databases">
        <title>Draft Genome Sequence of Algibacter sp. Strain SK-16 Isolated from the Surface Water of Aburatsubo Inlet.</title>
        <authorList>
            <person name="Wong S.-K."/>
            <person name="Yoshizawa S."/>
            <person name="Nakajima Y."/>
            <person name="Ogura Y."/>
            <person name="Tetsuya H."/>
            <person name="Hamasaki K."/>
        </authorList>
    </citation>
    <scope>NUCLEOTIDE SEQUENCE [LARGE SCALE GENOMIC DNA]</scope>
    <source>
        <strain evidence="2 3">SK-16</strain>
    </source>
</reference>
<evidence type="ECO:0000313" key="2">
    <source>
        <dbReference type="EMBL" id="OEJ98832.1"/>
    </source>
</evidence>
<keyword evidence="1" id="KW-0732">Signal</keyword>
<dbReference type="OrthoDB" id="1454212at2"/>
<organism evidence="2 3">
    <name type="scientific">Flavivirga aquatica</name>
    <dbReference type="NCBI Taxonomy" id="1849968"/>
    <lineage>
        <taxon>Bacteria</taxon>
        <taxon>Pseudomonadati</taxon>
        <taxon>Bacteroidota</taxon>
        <taxon>Flavobacteriia</taxon>
        <taxon>Flavobacteriales</taxon>
        <taxon>Flavobacteriaceae</taxon>
        <taxon>Flavivirga</taxon>
    </lineage>
</organism>
<comment type="caution">
    <text evidence="2">The sequence shown here is derived from an EMBL/GenBank/DDBJ whole genome shotgun (WGS) entry which is preliminary data.</text>
</comment>
<dbReference type="Proteomes" id="UP000095713">
    <property type="component" value="Unassembled WGS sequence"/>
</dbReference>
<dbReference type="RefSeq" id="WP_069831515.1">
    <property type="nucleotide sequence ID" value="NZ_MDJD01000054.1"/>
</dbReference>
<accession>A0A1E5SI88</accession>
<dbReference type="AlphaFoldDB" id="A0A1E5SI88"/>
<proteinExistence type="predicted"/>
<gene>
    <name evidence="2" type="ORF">A8C32_06495</name>
</gene>
<feature type="chain" id="PRO_5009185020" evidence="1">
    <location>
        <begin position="21"/>
        <end position="102"/>
    </location>
</feature>
<evidence type="ECO:0000256" key="1">
    <source>
        <dbReference type="SAM" id="SignalP"/>
    </source>
</evidence>
<name>A0A1E5SI88_9FLAO</name>
<protein>
    <submittedName>
        <fullName evidence="2">Uncharacterized protein</fullName>
    </submittedName>
</protein>
<dbReference type="EMBL" id="MDJD01000054">
    <property type="protein sequence ID" value="OEJ98832.1"/>
    <property type="molecule type" value="Genomic_DNA"/>
</dbReference>
<sequence length="102" mass="12060">MITKHYIILILLFSSSLGNAQSEDVFLEVEISKIIYNDFKKMFDKFNYEINKVKDTDSLLTKEDKVEDIITRSSDIRLYLNRIRNVSNLDIIFPKINKRVKV</sequence>
<keyword evidence="3" id="KW-1185">Reference proteome</keyword>